<reference evidence="1 2" key="1">
    <citation type="journal article" date="2007" name="Nature">
        <title>Evolution of genes and genomes on the Drosophila phylogeny.</title>
        <authorList>
            <consortium name="Drosophila 12 Genomes Consortium"/>
            <person name="Clark A.G."/>
            <person name="Eisen M.B."/>
            <person name="Smith D.R."/>
            <person name="Bergman C.M."/>
            <person name="Oliver B."/>
            <person name="Markow T.A."/>
            <person name="Kaufman T.C."/>
            <person name="Kellis M."/>
            <person name="Gelbart W."/>
            <person name="Iyer V.N."/>
            <person name="Pollard D.A."/>
            <person name="Sackton T.B."/>
            <person name="Larracuente A.M."/>
            <person name="Singh N.D."/>
            <person name="Abad J.P."/>
            <person name="Abt D.N."/>
            <person name="Adryan B."/>
            <person name="Aguade M."/>
            <person name="Akashi H."/>
            <person name="Anderson W.W."/>
            <person name="Aquadro C.F."/>
            <person name="Ardell D.H."/>
            <person name="Arguello R."/>
            <person name="Artieri C.G."/>
            <person name="Barbash D.A."/>
            <person name="Barker D."/>
            <person name="Barsanti P."/>
            <person name="Batterham P."/>
            <person name="Batzoglou S."/>
            <person name="Begun D."/>
            <person name="Bhutkar A."/>
            <person name="Blanco E."/>
            <person name="Bosak S.A."/>
            <person name="Bradley R.K."/>
            <person name="Brand A.D."/>
            <person name="Brent M.R."/>
            <person name="Brooks A.N."/>
            <person name="Brown R.H."/>
            <person name="Butlin R.K."/>
            <person name="Caggese C."/>
            <person name="Calvi B.R."/>
            <person name="Bernardo de Carvalho A."/>
            <person name="Caspi A."/>
            <person name="Castrezana S."/>
            <person name="Celniker S.E."/>
            <person name="Chang J.L."/>
            <person name="Chapple C."/>
            <person name="Chatterji S."/>
            <person name="Chinwalla A."/>
            <person name="Civetta A."/>
            <person name="Clifton S.W."/>
            <person name="Comeron J.M."/>
            <person name="Costello J.C."/>
            <person name="Coyne J.A."/>
            <person name="Daub J."/>
            <person name="David R.G."/>
            <person name="Delcher A.L."/>
            <person name="Delehaunty K."/>
            <person name="Do C.B."/>
            <person name="Ebling H."/>
            <person name="Edwards K."/>
            <person name="Eickbush T."/>
            <person name="Evans J.D."/>
            <person name="Filipski A."/>
            <person name="Findeiss S."/>
            <person name="Freyhult E."/>
            <person name="Fulton L."/>
            <person name="Fulton R."/>
            <person name="Garcia A.C."/>
            <person name="Gardiner A."/>
            <person name="Garfield D.A."/>
            <person name="Garvin B.E."/>
            <person name="Gibson G."/>
            <person name="Gilbert D."/>
            <person name="Gnerre S."/>
            <person name="Godfrey J."/>
            <person name="Good R."/>
            <person name="Gotea V."/>
            <person name="Gravely B."/>
            <person name="Greenberg A.J."/>
            <person name="Griffiths-Jones S."/>
            <person name="Gross S."/>
            <person name="Guigo R."/>
            <person name="Gustafson E.A."/>
            <person name="Haerty W."/>
            <person name="Hahn M.W."/>
            <person name="Halligan D.L."/>
            <person name="Halpern A.L."/>
            <person name="Halter G.M."/>
            <person name="Han M.V."/>
            <person name="Heger A."/>
            <person name="Hillier L."/>
            <person name="Hinrichs A.S."/>
            <person name="Holmes I."/>
            <person name="Hoskins R.A."/>
            <person name="Hubisz M.J."/>
            <person name="Hultmark D."/>
            <person name="Huntley M.A."/>
            <person name="Jaffe D.B."/>
            <person name="Jagadeeshan S."/>
            <person name="Jeck W.R."/>
            <person name="Johnson J."/>
            <person name="Jones C.D."/>
            <person name="Jordan W.C."/>
            <person name="Karpen G.H."/>
            <person name="Kataoka E."/>
            <person name="Keightley P.D."/>
            <person name="Kheradpour P."/>
            <person name="Kirkness E.F."/>
            <person name="Koerich L.B."/>
            <person name="Kristiansen K."/>
            <person name="Kudrna D."/>
            <person name="Kulathinal R.J."/>
            <person name="Kumar S."/>
            <person name="Kwok R."/>
            <person name="Lander E."/>
            <person name="Langley C.H."/>
            <person name="Lapoint R."/>
            <person name="Lazzaro B.P."/>
            <person name="Lee S.J."/>
            <person name="Levesque L."/>
            <person name="Li R."/>
            <person name="Lin C.F."/>
            <person name="Lin M.F."/>
            <person name="Lindblad-Toh K."/>
            <person name="Llopart A."/>
            <person name="Long M."/>
            <person name="Low L."/>
            <person name="Lozovsky E."/>
            <person name="Lu J."/>
            <person name="Luo M."/>
            <person name="Machado C.A."/>
            <person name="Makalowski W."/>
            <person name="Marzo M."/>
            <person name="Matsuda M."/>
            <person name="Matzkin L."/>
            <person name="McAllister B."/>
            <person name="McBride C.S."/>
            <person name="McKernan B."/>
            <person name="McKernan K."/>
            <person name="Mendez-Lago M."/>
            <person name="Minx P."/>
            <person name="Mollenhauer M.U."/>
            <person name="Montooth K."/>
            <person name="Mount S.M."/>
            <person name="Mu X."/>
            <person name="Myers E."/>
            <person name="Negre B."/>
            <person name="Newfeld S."/>
            <person name="Nielsen R."/>
            <person name="Noor M.A."/>
            <person name="O'Grady P."/>
            <person name="Pachter L."/>
            <person name="Papaceit M."/>
            <person name="Parisi M.J."/>
            <person name="Parisi M."/>
            <person name="Parts L."/>
            <person name="Pedersen J.S."/>
            <person name="Pesole G."/>
            <person name="Phillippy A.M."/>
            <person name="Ponting C.P."/>
            <person name="Pop M."/>
            <person name="Porcelli D."/>
            <person name="Powell J.R."/>
            <person name="Prohaska S."/>
            <person name="Pruitt K."/>
            <person name="Puig M."/>
            <person name="Quesneville H."/>
            <person name="Ram K.R."/>
            <person name="Rand D."/>
            <person name="Rasmussen M.D."/>
            <person name="Reed L.K."/>
            <person name="Reenan R."/>
            <person name="Reily A."/>
            <person name="Remington K.A."/>
            <person name="Rieger T.T."/>
            <person name="Ritchie M.G."/>
            <person name="Robin C."/>
            <person name="Rogers Y.H."/>
            <person name="Rohde C."/>
            <person name="Rozas J."/>
            <person name="Rubenfield M.J."/>
            <person name="Ruiz A."/>
            <person name="Russo S."/>
            <person name="Salzberg S.L."/>
            <person name="Sanchez-Gracia A."/>
            <person name="Saranga D.J."/>
            <person name="Sato H."/>
            <person name="Schaeffer S.W."/>
            <person name="Schatz M.C."/>
            <person name="Schlenke T."/>
            <person name="Schwartz R."/>
            <person name="Segarra C."/>
            <person name="Singh R.S."/>
            <person name="Sirot L."/>
            <person name="Sirota M."/>
            <person name="Sisneros N.B."/>
            <person name="Smith C.D."/>
            <person name="Smith T.F."/>
            <person name="Spieth J."/>
            <person name="Stage D.E."/>
            <person name="Stark A."/>
            <person name="Stephan W."/>
            <person name="Strausberg R.L."/>
            <person name="Strempel S."/>
            <person name="Sturgill D."/>
            <person name="Sutton G."/>
            <person name="Sutton G.G."/>
            <person name="Tao W."/>
            <person name="Teichmann S."/>
            <person name="Tobari Y.N."/>
            <person name="Tomimura Y."/>
            <person name="Tsolas J.M."/>
            <person name="Valente V.L."/>
            <person name="Venter E."/>
            <person name="Venter J.C."/>
            <person name="Vicario S."/>
            <person name="Vieira F.G."/>
            <person name="Vilella A.J."/>
            <person name="Villasante A."/>
            <person name="Walenz B."/>
            <person name="Wang J."/>
            <person name="Wasserman M."/>
            <person name="Watts T."/>
            <person name="Wilson D."/>
            <person name="Wilson R.K."/>
            <person name="Wing R.A."/>
            <person name="Wolfner M.F."/>
            <person name="Wong A."/>
            <person name="Wong G.K."/>
            <person name="Wu C.I."/>
            <person name="Wu G."/>
            <person name="Yamamoto D."/>
            <person name="Yang H.P."/>
            <person name="Yang S.P."/>
            <person name="Yorke J.A."/>
            <person name="Yoshida K."/>
            <person name="Zdobnov E."/>
            <person name="Zhang P."/>
            <person name="Zhang Y."/>
            <person name="Zimin A.V."/>
            <person name="Baldwin J."/>
            <person name="Abdouelleil A."/>
            <person name="Abdulkadir J."/>
            <person name="Abebe A."/>
            <person name="Abera B."/>
            <person name="Abreu J."/>
            <person name="Acer S.C."/>
            <person name="Aftuck L."/>
            <person name="Alexander A."/>
            <person name="An P."/>
            <person name="Anderson E."/>
            <person name="Anderson S."/>
            <person name="Arachi H."/>
            <person name="Azer M."/>
            <person name="Bachantsang P."/>
            <person name="Barry A."/>
            <person name="Bayul T."/>
            <person name="Berlin A."/>
            <person name="Bessette D."/>
            <person name="Bloom T."/>
            <person name="Blye J."/>
            <person name="Boguslavskiy L."/>
            <person name="Bonnet C."/>
            <person name="Boukhgalter B."/>
            <person name="Bourzgui I."/>
            <person name="Brown A."/>
            <person name="Cahill P."/>
            <person name="Channer S."/>
            <person name="Cheshatsang Y."/>
            <person name="Chuda L."/>
            <person name="Citroen M."/>
            <person name="Collymore A."/>
            <person name="Cooke P."/>
            <person name="Costello M."/>
            <person name="D'Aco K."/>
            <person name="Daza R."/>
            <person name="De Haan G."/>
            <person name="DeGray S."/>
            <person name="DeMaso C."/>
            <person name="Dhargay N."/>
            <person name="Dooley K."/>
            <person name="Dooley E."/>
            <person name="Doricent M."/>
            <person name="Dorje P."/>
            <person name="Dorjee K."/>
            <person name="Dupes A."/>
            <person name="Elong R."/>
            <person name="Falk J."/>
            <person name="Farina A."/>
            <person name="Faro S."/>
            <person name="Ferguson D."/>
            <person name="Fisher S."/>
            <person name="Foley C.D."/>
            <person name="Franke A."/>
            <person name="Friedrich D."/>
            <person name="Gadbois L."/>
            <person name="Gearin G."/>
            <person name="Gearin C.R."/>
            <person name="Giannoukos G."/>
            <person name="Goode T."/>
            <person name="Graham J."/>
            <person name="Grandbois E."/>
            <person name="Grewal S."/>
            <person name="Gyaltsen K."/>
            <person name="Hafez N."/>
            <person name="Hagos B."/>
            <person name="Hall J."/>
            <person name="Henson C."/>
            <person name="Hollinger A."/>
            <person name="Honan T."/>
            <person name="Huard M.D."/>
            <person name="Hughes L."/>
            <person name="Hurhula B."/>
            <person name="Husby M.E."/>
            <person name="Kamat A."/>
            <person name="Kanga B."/>
            <person name="Kashin S."/>
            <person name="Khazanovich D."/>
            <person name="Kisner P."/>
            <person name="Lance K."/>
            <person name="Lara M."/>
            <person name="Lee W."/>
            <person name="Lennon N."/>
            <person name="Letendre F."/>
            <person name="LeVine R."/>
            <person name="Lipovsky A."/>
            <person name="Liu X."/>
            <person name="Liu J."/>
            <person name="Liu S."/>
            <person name="Lokyitsang T."/>
            <person name="Lokyitsang Y."/>
            <person name="Lubonja R."/>
            <person name="Lui A."/>
            <person name="MacDonald P."/>
            <person name="Magnisalis V."/>
            <person name="Maru K."/>
            <person name="Matthews C."/>
            <person name="McCusker W."/>
            <person name="McDonough S."/>
            <person name="Mehta T."/>
            <person name="Meldrim J."/>
            <person name="Meneus L."/>
            <person name="Mihai O."/>
            <person name="Mihalev A."/>
            <person name="Mihova T."/>
            <person name="Mittelman R."/>
            <person name="Mlenga V."/>
            <person name="Montmayeur A."/>
            <person name="Mulrain L."/>
            <person name="Navidi A."/>
            <person name="Naylor J."/>
            <person name="Negash T."/>
            <person name="Nguyen T."/>
            <person name="Nguyen N."/>
            <person name="Nicol R."/>
            <person name="Norbu C."/>
            <person name="Norbu N."/>
            <person name="Novod N."/>
            <person name="O'Neill B."/>
            <person name="Osman S."/>
            <person name="Markiewicz E."/>
            <person name="Oyono O.L."/>
            <person name="Patti C."/>
            <person name="Phunkhang P."/>
            <person name="Pierre F."/>
            <person name="Priest M."/>
            <person name="Raghuraman S."/>
            <person name="Rege F."/>
            <person name="Reyes R."/>
            <person name="Rise C."/>
            <person name="Rogov P."/>
            <person name="Ross K."/>
            <person name="Ryan E."/>
            <person name="Settipalli S."/>
            <person name="Shea T."/>
            <person name="Sherpa N."/>
            <person name="Shi L."/>
            <person name="Shih D."/>
            <person name="Sparrow T."/>
            <person name="Spaulding J."/>
            <person name="Stalker J."/>
            <person name="Stange-Thomann N."/>
            <person name="Stavropoulos S."/>
            <person name="Stone C."/>
            <person name="Strader C."/>
            <person name="Tesfaye S."/>
            <person name="Thomson T."/>
            <person name="Thoulutsang Y."/>
            <person name="Thoulutsang D."/>
            <person name="Topham K."/>
            <person name="Topping I."/>
            <person name="Tsamla T."/>
            <person name="Vassiliev H."/>
            <person name="Vo A."/>
            <person name="Wangchuk T."/>
            <person name="Wangdi T."/>
            <person name="Weiand M."/>
            <person name="Wilkinson J."/>
            <person name="Wilson A."/>
            <person name="Yadav S."/>
            <person name="Young G."/>
            <person name="Yu Q."/>
            <person name="Zembek L."/>
            <person name="Zhong D."/>
            <person name="Zimmer A."/>
            <person name="Zwirko Z."/>
            <person name="Jaffe D.B."/>
            <person name="Alvarez P."/>
            <person name="Brockman W."/>
            <person name="Butler J."/>
            <person name="Chin C."/>
            <person name="Gnerre S."/>
            <person name="Grabherr M."/>
            <person name="Kleber M."/>
            <person name="Mauceli E."/>
            <person name="MacCallum I."/>
        </authorList>
    </citation>
    <scope>NUCLEOTIDE SEQUENCE [LARGE SCALE GENOMIC DNA]</scope>
    <source>
        <strain evidence="2">MSH-3 / Tucson 14011-0111.49</strain>
    </source>
</reference>
<sequence>MVILQQQGVFEEDSIGGKQEESIDRVNSLIKGPDSASAQYLTTQPGTPSGLDRSVLILFSEPDFSSSCVWDKLPPGRALGPNFSSLMAAQYSAFMKEYLSLDHMFLVTNEDRYKCKYVLPYHYQDGFTTKLRIMFDGSAAKSSLELMALCELPSCGPYLEPLVELSTSCASFPLRVL</sequence>
<keyword evidence="2" id="KW-1185">Reference proteome</keyword>
<protein>
    <submittedName>
        <fullName evidence="1">GL21155</fullName>
    </submittedName>
</protein>
<evidence type="ECO:0000313" key="2">
    <source>
        <dbReference type="Proteomes" id="UP000008744"/>
    </source>
</evidence>
<proteinExistence type="predicted"/>
<gene>
    <name evidence="1" type="primary">Dper\GL21155</name>
    <name evidence="1" type="ORF">Dper_GL21155</name>
</gene>
<dbReference type="HOGENOM" id="CLU_1519439_0_0_1"/>
<organism evidence="2">
    <name type="scientific">Drosophila persimilis</name>
    <name type="common">Fruit fly</name>
    <dbReference type="NCBI Taxonomy" id="7234"/>
    <lineage>
        <taxon>Eukaryota</taxon>
        <taxon>Metazoa</taxon>
        <taxon>Ecdysozoa</taxon>
        <taxon>Arthropoda</taxon>
        <taxon>Hexapoda</taxon>
        <taxon>Insecta</taxon>
        <taxon>Pterygota</taxon>
        <taxon>Neoptera</taxon>
        <taxon>Endopterygota</taxon>
        <taxon>Diptera</taxon>
        <taxon>Brachycera</taxon>
        <taxon>Muscomorpha</taxon>
        <taxon>Ephydroidea</taxon>
        <taxon>Drosophilidae</taxon>
        <taxon>Drosophila</taxon>
        <taxon>Sophophora</taxon>
    </lineage>
</organism>
<dbReference type="Proteomes" id="UP000008744">
    <property type="component" value="Unassembled WGS sequence"/>
</dbReference>
<dbReference type="EMBL" id="CH479195">
    <property type="protein sequence ID" value="EDW27202.1"/>
    <property type="molecule type" value="Genomic_DNA"/>
</dbReference>
<dbReference type="AlphaFoldDB" id="B4GX91"/>
<accession>B4GX91</accession>
<name>B4GX91_DROPE</name>
<evidence type="ECO:0000313" key="1">
    <source>
        <dbReference type="EMBL" id="EDW27202.1"/>
    </source>
</evidence>